<evidence type="ECO:0000313" key="6">
    <source>
        <dbReference type="Proteomes" id="UP000614996"/>
    </source>
</evidence>
<dbReference type="Pfam" id="PF13377">
    <property type="entry name" value="Peripla_BP_3"/>
    <property type="match status" value="1"/>
</dbReference>
<dbReference type="SUPFAM" id="SSF47413">
    <property type="entry name" value="lambda repressor-like DNA-binding domains"/>
    <property type="match status" value="1"/>
</dbReference>
<sequence length="350" mass="37788">MPEKAGRAPTQRDVAAAAGVSTATVSYILSGRRDRVTPVTPETRERVLRAVEQLGYRLDHSGRSLRRRRTELVCVVYRMPDNPWVERLAEQVQTIGARSGYSMIALPLPSRPPAEPVPRPSPLRVLRERYVDGAIVANGTLIEPAELRRLAAGGLSLVVFHDALAPAGFDVVDLVQRSALTDLVGHLLDRGHTRIGYLAHDVELAAPDDEVQSLKYRTVAAALAAAGAPLDPRLVVPGADVRERAYVETQRLLRIENPPTALISSSDRGAIDAIWAARDLGASVPGDLAIAGIGNGTEGSAIRPALTTVGLPRLDFTVPVTRLFERITAPGELPGDRIPQPWQLIVREST</sequence>
<dbReference type="PANTHER" id="PTHR30146">
    <property type="entry name" value="LACI-RELATED TRANSCRIPTIONAL REPRESSOR"/>
    <property type="match status" value="1"/>
</dbReference>
<dbReference type="GO" id="GO:0000976">
    <property type="term" value="F:transcription cis-regulatory region binding"/>
    <property type="evidence" value="ECO:0007669"/>
    <property type="project" value="TreeGrafter"/>
</dbReference>
<dbReference type="Gene3D" id="1.10.260.40">
    <property type="entry name" value="lambda repressor-like DNA-binding domains"/>
    <property type="match status" value="1"/>
</dbReference>
<dbReference type="PANTHER" id="PTHR30146:SF153">
    <property type="entry name" value="LACTOSE OPERON REPRESSOR"/>
    <property type="match status" value="1"/>
</dbReference>
<dbReference type="InterPro" id="IPR010982">
    <property type="entry name" value="Lambda_DNA-bd_dom_sf"/>
</dbReference>
<dbReference type="SUPFAM" id="SSF53822">
    <property type="entry name" value="Periplasmic binding protein-like I"/>
    <property type="match status" value="1"/>
</dbReference>
<feature type="domain" description="HTH lacI-type" evidence="4">
    <location>
        <begin position="9"/>
        <end position="67"/>
    </location>
</feature>
<dbReference type="PROSITE" id="PS50932">
    <property type="entry name" value="HTH_LACI_2"/>
    <property type="match status" value="1"/>
</dbReference>
<proteinExistence type="predicted"/>
<name>A0A8J4EJ48_9ACTN</name>
<protein>
    <submittedName>
        <fullName evidence="5">LacI family transcriptional regulator</fullName>
    </submittedName>
</protein>
<organism evidence="5 6">
    <name type="scientific">Actinocatenispora comari</name>
    <dbReference type="NCBI Taxonomy" id="2807577"/>
    <lineage>
        <taxon>Bacteria</taxon>
        <taxon>Bacillati</taxon>
        <taxon>Actinomycetota</taxon>
        <taxon>Actinomycetes</taxon>
        <taxon>Micromonosporales</taxon>
        <taxon>Micromonosporaceae</taxon>
        <taxon>Actinocatenispora</taxon>
    </lineage>
</organism>
<keyword evidence="1" id="KW-0805">Transcription regulation</keyword>
<accession>A0A8J4EJ48</accession>
<dbReference type="Pfam" id="PF00356">
    <property type="entry name" value="LacI"/>
    <property type="match status" value="1"/>
</dbReference>
<dbReference type="Proteomes" id="UP000614996">
    <property type="component" value="Unassembled WGS sequence"/>
</dbReference>
<evidence type="ECO:0000256" key="2">
    <source>
        <dbReference type="ARBA" id="ARBA00023125"/>
    </source>
</evidence>
<evidence type="ECO:0000256" key="3">
    <source>
        <dbReference type="ARBA" id="ARBA00023163"/>
    </source>
</evidence>
<dbReference type="GO" id="GO:0003700">
    <property type="term" value="F:DNA-binding transcription factor activity"/>
    <property type="evidence" value="ECO:0007669"/>
    <property type="project" value="TreeGrafter"/>
</dbReference>
<dbReference type="Gene3D" id="3.40.50.2300">
    <property type="match status" value="2"/>
</dbReference>
<reference evidence="6" key="1">
    <citation type="journal article" date="2021" name="Int. J. Syst. Evol. Microbiol.">
        <title>Actinocatenispora comari sp. nov., an endophytic actinomycete isolated from aerial parts of Comarum salesowianum.</title>
        <authorList>
            <person name="Oyunbileg N."/>
            <person name="Iizaka Y."/>
            <person name="Hamada M."/>
            <person name="Davaapurev B.O."/>
            <person name="Fukumoto A."/>
            <person name="Tsetseg B."/>
            <person name="Kato F."/>
            <person name="Tamura T."/>
            <person name="Batkhuu J."/>
            <person name="Anzai Y."/>
        </authorList>
    </citation>
    <scope>NUCLEOTIDE SEQUENCE [LARGE SCALE GENOMIC DNA]</scope>
    <source>
        <strain evidence="6">NUM-2625</strain>
    </source>
</reference>
<dbReference type="InterPro" id="IPR028082">
    <property type="entry name" value="Peripla_BP_I"/>
</dbReference>
<keyword evidence="3" id="KW-0804">Transcription</keyword>
<dbReference type="InterPro" id="IPR000843">
    <property type="entry name" value="HTH_LacI"/>
</dbReference>
<dbReference type="RefSeq" id="WP_207123528.1">
    <property type="nucleotide sequence ID" value="NZ_BOPO01000014.1"/>
</dbReference>
<evidence type="ECO:0000313" key="5">
    <source>
        <dbReference type="EMBL" id="GIL25926.1"/>
    </source>
</evidence>
<dbReference type="AlphaFoldDB" id="A0A8J4EJ48"/>
<dbReference type="InterPro" id="IPR046335">
    <property type="entry name" value="LacI/GalR-like_sensor"/>
</dbReference>
<comment type="caution">
    <text evidence="5">The sequence shown here is derived from an EMBL/GenBank/DDBJ whole genome shotgun (WGS) entry which is preliminary data.</text>
</comment>
<dbReference type="CDD" id="cd06267">
    <property type="entry name" value="PBP1_LacI_sugar_binding-like"/>
    <property type="match status" value="1"/>
</dbReference>
<dbReference type="EMBL" id="BOPO01000014">
    <property type="protein sequence ID" value="GIL25926.1"/>
    <property type="molecule type" value="Genomic_DNA"/>
</dbReference>
<dbReference type="SMART" id="SM00354">
    <property type="entry name" value="HTH_LACI"/>
    <property type="match status" value="1"/>
</dbReference>
<gene>
    <name evidence="5" type="ORF">NUM_11800</name>
</gene>
<evidence type="ECO:0000259" key="4">
    <source>
        <dbReference type="PROSITE" id="PS50932"/>
    </source>
</evidence>
<keyword evidence="2" id="KW-0238">DNA-binding</keyword>
<evidence type="ECO:0000256" key="1">
    <source>
        <dbReference type="ARBA" id="ARBA00023015"/>
    </source>
</evidence>
<keyword evidence="6" id="KW-1185">Reference proteome</keyword>
<dbReference type="CDD" id="cd01392">
    <property type="entry name" value="HTH_LacI"/>
    <property type="match status" value="1"/>
</dbReference>